<keyword evidence="1" id="KW-0472">Membrane</keyword>
<evidence type="ECO:0000256" key="1">
    <source>
        <dbReference type="SAM" id="Phobius"/>
    </source>
</evidence>
<keyword evidence="1" id="KW-1133">Transmembrane helix</keyword>
<keyword evidence="3" id="KW-1185">Reference proteome</keyword>
<dbReference type="Proteomes" id="UP000003741">
    <property type="component" value="Unassembled WGS sequence"/>
</dbReference>
<proteinExistence type="predicted"/>
<accession>I8VMA1</accession>
<organism evidence="2 3">
    <name type="scientific">Bacteroides cellulosilyticus CL02T12C19</name>
    <dbReference type="NCBI Taxonomy" id="997874"/>
    <lineage>
        <taxon>Bacteria</taxon>
        <taxon>Pseudomonadati</taxon>
        <taxon>Bacteroidota</taxon>
        <taxon>Bacteroidia</taxon>
        <taxon>Bacteroidales</taxon>
        <taxon>Bacteroidaceae</taxon>
        <taxon>Bacteroides</taxon>
    </lineage>
</organism>
<reference evidence="2 3" key="1">
    <citation type="submission" date="2012-02" db="EMBL/GenBank/DDBJ databases">
        <title>The Genome Sequence of Bacteroides cellulosilyticus CL02T12C19.</title>
        <authorList>
            <consortium name="The Broad Institute Genome Sequencing Platform"/>
            <person name="Earl A."/>
            <person name="Ward D."/>
            <person name="Feldgarden M."/>
            <person name="Gevers D."/>
            <person name="Zitomersky N.L."/>
            <person name="Coyne M.J."/>
            <person name="Comstock L.E."/>
            <person name="Young S.K."/>
            <person name="Zeng Q."/>
            <person name="Gargeya S."/>
            <person name="Fitzgerald M."/>
            <person name="Haas B."/>
            <person name="Abouelleil A."/>
            <person name="Alvarado L."/>
            <person name="Arachchi H.M."/>
            <person name="Berlin A."/>
            <person name="Chapman S.B."/>
            <person name="Gearin G."/>
            <person name="Goldberg J."/>
            <person name="Griggs A."/>
            <person name="Gujja S."/>
            <person name="Hansen M."/>
            <person name="Heiman D."/>
            <person name="Howarth C."/>
            <person name="Larimer J."/>
            <person name="Lui A."/>
            <person name="MacDonald P.J.P."/>
            <person name="McCowen C."/>
            <person name="Montmayeur A."/>
            <person name="Murphy C."/>
            <person name="Neiman D."/>
            <person name="Pearson M."/>
            <person name="Priest M."/>
            <person name="Roberts A."/>
            <person name="Saif S."/>
            <person name="Shea T."/>
            <person name="Sisk P."/>
            <person name="Stolte C."/>
            <person name="Sykes S."/>
            <person name="Wortman J."/>
            <person name="Nusbaum C."/>
            <person name="Birren B."/>
        </authorList>
    </citation>
    <scope>NUCLEOTIDE SEQUENCE [LARGE SCALE GENOMIC DNA]</scope>
    <source>
        <strain evidence="2 3">CL02T12C19</strain>
    </source>
</reference>
<feature type="transmembrane region" description="Helical" evidence="1">
    <location>
        <begin position="6"/>
        <end position="25"/>
    </location>
</feature>
<evidence type="ECO:0000313" key="2">
    <source>
        <dbReference type="EMBL" id="EIY27540.1"/>
    </source>
</evidence>
<dbReference type="AlphaFoldDB" id="I8VMA1"/>
<protein>
    <submittedName>
        <fullName evidence="2">Uncharacterized protein</fullName>
    </submittedName>
</protein>
<dbReference type="HOGENOM" id="CLU_2969648_0_0_10"/>
<feature type="transmembrane region" description="Helical" evidence="1">
    <location>
        <begin position="32"/>
        <end position="52"/>
    </location>
</feature>
<gene>
    <name evidence="2" type="ORF">HMPREF1062_03795</name>
</gene>
<evidence type="ECO:0000313" key="3">
    <source>
        <dbReference type="Proteomes" id="UP000003741"/>
    </source>
</evidence>
<sequence>MRIYFDIIFVVLNVILFALNFHFALESKSSKSYTYAILGMTFAIAAIVLLLSTDSNQE</sequence>
<name>I8VMA1_9BACE</name>
<comment type="caution">
    <text evidence="2">The sequence shown here is derived from an EMBL/GenBank/DDBJ whole genome shotgun (WGS) entry which is preliminary data.</text>
</comment>
<dbReference type="EMBL" id="AGXG01000083">
    <property type="protein sequence ID" value="EIY27540.1"/>
    <property type="molecule type" value="Genomic_DNA"/>
</dbReference>
<keyword evidence="1" id="KW-0812">Transmembrane</keyword>